<dbReference type="Gene3D" id="3.40.50.10130">
    <property type="match status" value="1"/>
</dbReference>
<evidence type="ECO:0000256" key="6">
    <source>
        <dbReference type="ARBA" id="ARBA00023242"/>
    </source>
</evidence>
<evidence type="ECO:0000256" key="3">
    <source>
        <dbReference type="ARBA" id="ARBA00022801"/>
    </source>
</evidence>
<dbReference type="PANTHER" id="PTHR10150:SF0">
    <property type="entry name" value="DNA REPAIR ENDONUCLEASE XPF"/>
    <property type="match status" value="1"/>
</dbReference>
<dbReference type="GO" id="GO:0000712">
    <property type="term" value="P:resolution of meiotic recombination intermediates"/>
    <property type="evidence" value="ECO:0007669"/>
    <property type="project" value="TreeGrafter"/>
</dbReference>
<feature type="region of interest" description="Disordered" evidence="7">
    <location>
        <begin position="536"/>
        <end position="581"/>
    </location>
</feature>
<evidence type="ECO:0000259" key="8">
    <source>
        <dbReference type="SMART" id="SM00891"/>
    </source>
</evidence>
<dbReference type="FunCoup" id="A0A0V0QRD2">
    <property type="interactions" value="207"/>
</dbReference>
<keyword evidence="9" id="KW-0540">Nuclease</keyword>
<keyword evidence="5" id="KW-0234">DNA repair</keyword>
<dbReference type="GO" id="GO:0000724">
    <property type="term" value="P:double-strand break repair via homologous recombination"/>
    <property type="evidence" value="ECO:0007669"/>
    <property type="project" value="TreeGrafter"/>
</dbReference>
<dbReference type="CDD" id="cd20078">
    <property type="entry name" value="XPF_nuclease_XPF_euk"/>
    <property type="match status" value="1"/>
</dbReference>
<organism evidence="9 10">
    <name type="scientific">Pseudocohnilembus persalinus</name>
    <name type="common">Ciliate</name>
    <dbReference type="NCBI Taxonomy" id="266149"/>
    <lineage>
        <taxon>Eukaryota</taxon>
        <taxon>Sar</taxon>
        <taxon>Alveolata</taxon>
        <taxon>Ciliophora</taxon>
        <taxon>Intramacronucleata</taxon>
        <taxon>Oligohymenophorea</taxon>
        <taxon>Scuticociliatia</taxon>
        <taxon>Philasterida</taxon>
        <taxon>Pseudocohnilembidae</taxon>
        <taxon>Pseudocohnilembus</taxon>
    </lineage>
</organism>
<accession>A0A0V0QRD2</accession>
<evidence type="ECO:0000313" key="9">
    <source>
        <dbReference type="EMBL" id="KRX04836.1"/>
    </source>
</evidence>
<comment type="caution">
    <text evidence="9">The sequence shown here is derived from an EMBL/GenBank/DDBJ whole genome shotgun (WGS) entry which is preliminary data.</text>
</comment>
<comment type="subcellular location">
    <subcellularLocation>
        <location evidence="1">Nucleus</location>
    </subcellularLocation>
</comment>
<protein>
    <submittedName>
        <fullName evidence="9">Restriction endonuclease type II-like protein</fullName>
    </submittedName>
</protein>
<gene>
    <name evidence="9" type="ORF">PPERSA_06470</name>
</gene>
<dbReference type="InterPro" id="IPR006166">
    <property type="entry name" value="ERCC4_domain"/>
</dbReference>
<dbReference type="EMBL" id="LDAU01000110">
    <property type="protein sequence ID" value="KRX04836.1"/>
    <property type="molecule type" value="Genomic_DNA"/>
</dbReference>
<keyword evidence="9" id="KW-0255">Endonuclease</keyword>
<dbReference type="SUPFAM" id="SSF52980">
    <property type="entry name" value="Restriction endonuclease-like"/>
    <property type="match status" value="1"/>
</dbReference>
<evidence type="ECO:0000256" key="7">
    <source>
        <dbReference type="SAM" id="MobiDB-lite"/>
    </source>
</evidence>
<keyword evidence="2" id="KW-0227">DNA damage</keyword>
<feature type="domain" description="ERCC4" evidence="8">
    <location>
        <begin position="934"/>
        <end position="1016"/>
    </location>
</feature>
<reference evidence="9 10" key="1">
    <citation type="journal article" date="2015" name="Sci. Rep.">
        <title>Genome of the facultative scuticociliatosis pathogen Pseudocohnilembus persalinus provides insight into its virulence through horizontal gene transfer.</title>
        <authorList>
            <person name="Xiong J."/>
            <person name="Wang G."/>
            <person name="Cheng J."/>
            <person name="Tian M."/>
            <person name="Pan X."/>
            <person name="Warren A."/>
            <person name="Jiang C."/>
            <person name="Yuan D."/>
            <person name="Miao W."/>
        </authorList>
    </citation>
    <scope>NUCLEOTIDE SEQUENCE [LARGE SCALE GENOMIC DNA]</scope>
    <source>
        <strain evidence="9">36N120E</strain>
    </source>
</reference>
<feature type="compositionally biased region" description="Polar residues" evidence="7">
    <location>
        <begin position="539"/>
        <end position="569"/>
    </location>
</feature>
<keyword evidence="6" id="KW-0539">Nucleus</keyword>
<keyword evidence="3" id="KW-0378">Hydrolase</keyword>
<name>A0A0V0QRD2_PSEPJ</name>
<proteinExistence type="predicted"/>
<evidence type="ECO:0000256" key="2">
    <source>
        <dbReference type="ARBA" id="ARBA00022763"/>
    </source>
</evidence>
<dbReference type="OrthoDB" id="361020at2759"/>
<evidence type="ECO:0000256" key="5">
    <source>
        <dbReference type="ARBA" id="ARBA00023204"/>
    </source>
</evidence>
<feature type="compositionally biased region" description="Basic and acidic residues" evidence="7">
    <location>
        <begin position="570"/>
        <end position="581"/>
    </location>
</feature>
<dbReference type="PANTHER" id="PTHR10150">
    <property type="entry name" value="DNA REPAIR ENDONUCLEASE XPF"/>
    <property type="match status" value="1"/>
</dbReference>
<dbReference type="InterPro" id="IPR011335">
    <property type="entry name" value="Restrct_endonuc-II-like"/>
</dbReference>
<dbReference type="OMA" id="THILDIM"/>
<feature type="region of interest" description="Disordered" evidence="7">
    <location>
        <begin position="1172"/>
        <end position="1199"/>
    </location>
</feature>
<feature type="region of interest" description="Disordered" evidence="7">
    <location>
        <begin position="416"/>
        <end position="440"/>
    </location>
</feature>
<dbReference type="GO" id="GO:0003697">
    <property type="term" value="F:single-stranded DNA binding"/>
    <property type="evidence" value="ECO:0007669"/>
    <property type="project" value="TreeGrafter"/>
</dbReference>
<dbReference type="Pfam" id="PF02732">
    <property type="entry name" value="ERCC4"/>
    <property type="match status" value="1"/>
</dbReference>
<dbReference type="GO" id="GO:1901255">
    <property type="term" value="P:nucleotide-excision repair involved in interstrand cross-link repair"/>
    <property type="evidence" value="ECO:0007669"/>
    <property type="project" value="TreeGrafter"/>
</dbReference>
<dbReference type="AlphaFoldDB" id="A0A0V0QRD2"/>
<dbReference type="Proteomes" id="UP000054937">
    <property type="component" value="Unassembled WGS sequence"/>
</dbReference>
<sequence length="1199" mass="141943">MRDNLIQKKLINENQQDNVNQKIGIQDKLCHFQVIQNEIINSKIGGVLVLSRSYGLYHIVANFLDYLDQNKSFTLAILLGFSETELDFISQLRKPNQRYPIKKIGYEMISKKRSEQYLQGGIFSMSITTLTFDILSKKVLPVEVIQNVIYNNIEQIENHKDQEGWICTLIKMDNPKAHILGISDNPTKLRLNNSMATYTKIFYVNNVFIWPNFRSEFIQSIQRGKKDCFKVLEFVIQNVKLRKNQEKIQKALVNLCKNVMFDIEKKFGKTKNESFFNEDDLFNSTKEQIINKIVNDKALIRNINEYQSFRDLLDLRILLLDLINLNAVEFFKKLQQIEDESNEQSVWKLGQMDDETMKNIDNLFKYAKKRLFQIRKIKKCEQQTINQPNYNRNLINKQENDEIIIKQEITVKSEDQDIEENVNDQDEKQFDKNQQQSQNKVKLKVKNYNQKYYVLSQKPVKTEYEEKIDDYQNQSQQDLQQNLNKNNEQGLESSENLDEPEIEVDFGLDYELKLNLEIQPKLKTLKEILEQIQREKNQQDQQNNTNIKMEENNQQNDIKIEDNNSQNKSLNKDNKENQFSNKQEDKIEKIWIYTQSQMQIKKIRQRFINSVLSKKINNFSEKESENLLLEQLSFELELLFDSYVEFHMNNIINNDKNDKQNQSQFTPENGKCEKGQQIGQIQNQNQNNSSLNSSLNSEKGIIQMEQEEEEEKKQNFLNNLNDNGQKQNINLNNNKSFLKNVQNEQKNKNKNGTEKAFDQNNSAFKRKKFYLSEDIQKGFKLLKLDTIDIDVIDELDQEGRVIFFNDRILPQFEIRINSIECPAQRQQFLLEYKPNYIILMEPFKELQREIDINQYLIPNTIKKVCVLMQQNCLESQIYLKNIQQERQSFEQIINESTQIPNQIEDPYKRIQIKKEDLEPQSTRQGGIIEKVRPRIIVDTREFRSLIPSYIFHEGYDVIPMMLKKGDIIISDDTAIERKAVETGDFVESVKSGRLDDQIKKMFESFRNVIFLIEWGAKMNFDLDSIFEYRVKPFQQNIAKLANKGRNQNLEIQFQNEQKYKFICTQIPIFCKKFPRLQILWSRGPQHTVKLIQMLKNLYKKEPSIQLMQQMAINEQDSNGAKNQQKLEKYLTKTGNDLEKENARKSQLDIFNENQQSNNQLLELKSKVVNSTKSEKKKNPFLKENNFKFQDELDSEQDEN</sequence>
<keyword evidence="10" id="KW-1185">Reference proteome</keyword>
<dbReference type="GO" id="GO:0000110">
    <property type="term" value="C:nucleotide-excision repair factor 1 complex"/>
    <property type="evidence" value="ECO:0007669"/>
    <property type="project" value="TreeGrafter"/>
</dbReference>
<evidence type="ECO:0000256" key="4">
    <source>
        <dbReference type="ARBA" id="ARBA00023125"/>
    </source>
</evidence>
<dbReference type="GO" id="GO:0000014">
    <property type="term" value="F:single-stranded DNA endodeoxyribonuclease activity"/>
    <property type="evidence" value="ECO:0007669"/>
    <property type="project" value="TreeGrafter"/>
</dbReference>
<dbReference type="GO" id="GO:0003684">
    <property type="term" value="F:damaged DNA binding"/>
    <property type="evidence" value="ECO:0007669"/>
    <property type="project" value="TreeGrafter"/>
</dbReference>
<evidence type="ECO:0000313" key="10">
    <source>
        <dbReference type="Proteomes" id="UP000054937"/>
    </source>
</evidence>
<dbReference type="SMART" id="SM00891">
    <property type="entry name" value="ERCC4"/>
    <property type="match status" value="1"/>
</dbReference>
<keyword evidence="4" id="KW-0238">DNA-binding</keyword>
<dbReference type="InParanoid" id="A0A0V0QRD2"/>
<evidence type="ECO:0000256" key="1">
    <source>
        <dbReference type="ARBA" id="ARBA00004123"/>
    </source>
</evidence>
<dbReference type="InterPro" id="IPR047520">
    <property type="entry name" value="XPF_nuclease"/>
</dbReference>